<feature type="domain" description="HTH iclR-type" evidence="4">
    <location>
        <begin position="11"/>
        <end position="72"/>
    </location>
</feature>
<reference evidence="7" key="1">
    <citation type="submission" date="2012-09" db="EMBL/GenBank/DDBJ databases">
        <authorList>
            <person name="Weinstock G."/>
            <person name="Sodergren E."/>
            <person name="Clifton S."/>
            <person name="Fulton L."/>
            <person name="Fulton B."/>
            <person name="Courtney L."/>
            <person name="Fronick C."/>
            <person name="Harrison M."/>
            <person name="Strong C."/>
            <person name="Farmer C."/>
            <person name="Delehaunty K."/>
            <person name="Markovic C."/>
            <person name="Hall O."/>
            <person name="Minx P."/>
            <person name="Tomlinson C."/>
            <person name="Mitreva M."/>
            <person name="Nelson J."/>
            <person name="Hou S."/>
            <person name="Wollam A."/>
            <person name="Pepin K.H."/>
            <person name="Johnson M."/>
            <person name="Bhonagiri V."/>
            <person name="Nash W.E."/>
            <person name="Suruliraj S."/>
            <person name="Warren W."/>
            <person name="Chinwalla A."/>
            <person name="Mardis E.R."/>
            <person name="Wilson R.K."/>
        </authorList>
    </citation>
    <scope>NUCLEOTIDE SEQUENCE [LARGE SCALE GENOMIC DNA]</scope>
    <source>
        <strain evidence="7">OS1</strain>
    </source>
</reference>
<dbReference type="GO" id="GO:0003700">
    <property type="term" value="F:DNA-binding transcription factor activity"/>
    <property type="evidence" value="ECO:0007669"/>
    <property type="project" value="TreeGrafter"/>
</dbReference>
<gene>
    <name evidence="6" type="ORF">HMPREF1705_03200</name>
</gene>
<dbReference type="Pfam" id="PF01614">
    <property type="entry name" value="IclR_C"/>
    <property type="match status" value="1"/>
</dbReference>
<dbReference type="InterPro" id="IPR014757">
    <property type="entry name" value="Tscrpt_reg_IclR_C"/>
</dbReference>
<dbReference type="PROSITE" id="PS51077">
    <property type="entry name" value="HTH_ICLR"/>
    <property type="match status" value="1"/>
</dbReference>
<dbReference type="InterPro" id="IPR029016">
    <property type="entry name" value="GAF-like_dom_sf"/>
</dbReference>
<name>A0A0T5X853_9BACT</name>
<dbReference type="PANTHER" id="PTHR30136">
    <property type="entry name" value="HELIX-TURN-HELIX TRANSCRIPTIONAL REGULATOR, ICLR FAMILY"/>
    <property type="match status" value="1"/>
</dbReference>
<protein>
    <submittedName>
        <fullName evidence="6">Transcriptional regulator, IclR family protein</fullName>
    </submittedName>
</protein>
<dbReference type="Pfam" id="PF09339">
    <property type="entry name" value="HTH_IclR"/>
    <property type="match status" value="1"/>
</dbReference>
<dbReference type="SUPFAM" id="SSF55781">
    <property type="entry name" value="GAF domain-like"/>
    <property type="match status" value="1"/>
</dbReference>
<organism evidence="6 7">
    <name type="scientific">Acetomicrobium hydrogeniformans ATCC BAA-1850</name>
    <dbReference type="NCBI Taxonomy" id="592015"/>
    <lineage>
        <taxon>Bacteria</taxon>
        <taxon>Thermotogati</taxon>
        <taxon>Synergistota</taxon>
        <taxon>Synergistia</taxon>
        <taxon>Synergistales</taxon>
        <taxon>Acetomicrobiaceae</taxon>
        <taxon>Acetomicrobium</taxon>
    </lineage>
</organism>
<accession>A0A0T5X853</accession>
<proteinExistence type="predicted"/>
<dbReference type="AlphaFoldDB" id="A0A0T5X853"/>
<dbReference type="OrthoDB" id="9778379at2"/>
<dbReference type="InterPro" id="IPR036390">
    <property type="entry name" value="WH_DNA-bd_sf"/>
</dbReference>
<dbReference type="GO" id="GO:0003677">
    <property type="term" value="F:DNA binding"/>
    <property type="evidence" value="ECO:0007669"/>
    <property type="project" value="UniProtKB-KW"/>
</dbReference>
<dbReference type="eggNOG" id="COG1414">
    <property type="taxonomic scope" value="Bacteria"/>
</dbReference>
<evidence type="ECO:0000259" key="4">
    <source>
        <dbReference type="PROSITE" id="PS51077"/>
    </source>
</evidence>
<dbReference type="PROSITE" id="PS51078">
    <property type="entry name" value="ICLR_ED"/>
    <property type="match status" value="1"/>
</dbReference>
<dbReference type="Proteomes" id="UP000005273">
    <property type="component" value="Unassembled WGS sequence"/>
</dbReference>
<feature type="domain" description="IclR-ED" evidence="5">
    <location>
        <begin position="73"/>
        <end position="259"/>
    </location>
</feature>
<dbReference type="PANTHER" id="PTHR30136:SF24">
    <property type="entry name" value="HTH-TYPE TRANSCRIPTIONAL REPRESSOR ALLR"/>
    <property type="match status" value="1"/>
</dbReference>
<evidence type="ECO:0000256" key="3">
    <source>
        <dbReference type="ARBA" id="ARBA00023163"/>
    </source>
</evidence>
<evidence type="ECO:0000313" key="7">
    <source>
        <dbReference type="Proteomes" id="UP000005273"/>
    </source>
</evidence>
<comment type="caution">
    <text evidence="6">The sequence shown here is derived from an EMBL/GenBank/DDBJ whole genome shotgun (WGS) entry which is preliminary data.</text>
</comment>
<dbReference type="InterPro" id="IPR036388">
    <property type="entry name" value="WH-like_DNA-bd_sf"/>
</dbReference>
<dbReference type="Gene3D" id="1.10.10.10">
    <property type="entry name" value="Winged helix-like DNA-binding domain superfamily/Winged helix DNA-binding domain"/>
    <property type="match status" value="1"/>
</dbReference>
<keyword evidence="7" id="KW-1185">Reference proteome</keyword>
<sequence>MNMSDSDKKLHNPTMRVINILEEIDKSPNGLTLSELSERINSPKSTILPILHTLLLNGYLDVDEKLRYKVGIRTFLLGVSNYLDLRGLKIIEKEMESIVEACNEVCQLGKLVDFDVLYLAKVDSNQPVKLVSSVGKRLPAYATALGKALLSGCSDQEIREHYGDKLKPFTSKTVTDVNVLLQQIQEIREGKLAHEFGEINDEIGCIATPLKRGSEVVASISVSFPLYRATNEKLQLIETTLREKRPIIEELIKKLCLNL</sequence>
<dbReference type="SUPFAM" id="SSF46785">
    <property type="entry name" value="Winged helix' DNA-binding domain"/>
    <property type="match status" value="1"/>
</dbReference>
<keyword evidence="2" id="KW-0238">DNA-binding</keyword>
<keyword evidence="3" id="KW-0804">Transcription</keyword>
<evidence type="ECO:0000256" key="2">
    <source>
        <dbReference type="ARBA" id="ARBA00023125"/>
    </source>
</evidence>
<dbReference type="EMBL" id="ACJX03000001">
    <property type="protein sequence ID" value="KRT34497.1"/>
    <property type="molecule type" value="Genomic_DNA"/>
</dbReference>
<dbReference type="SMART" id="SM00346">
    <property type="entry name" value="HTH_ICLR"/>
    <property type="match status" value="1"/>
</dbReference>
<evidence type="ECO:0000259" key="5">
    <source>
        <dbReference type="PROSITE" id="PS51078"/>
    </source>
</evidence>
<dbReference type="InterPro" id="IPR005471">
    <property type="entry name" value="Tscrpt_reg_IclR_N"/>
</dbReference>
<dbReference type="InterPro" id="IPR050707">
    <property type="entry name" value="HTH_MetabolicPath_Reg"/>
</dbReference>
<dbReference type="Gene3D" id="3.30.450.40">
    <property type="match status" value="1"/>
</dbReference>
<dbReference type="GO" id="GO:0045892">
    <property type="term" value="P:negative regulation of DNA-templated transcription"/>
    <property type="evidence" value="ECO:0007669"/>
    <property type="project" value="TreeGrafter"/>
</dbReference>
<evidence type="ECO:0000313" key="6">
    <source>
        <dbReference type="EMBL" id="KRT34497.1"/>
    </source>
</evidence>
<keyword evidence="1" id="KW-0805">Transcription regulation</keyword>
<evidence type="ECO:0000256" key="1">
    <source>
        <dbReference type="ARBA" id="ARBA00023015"/>
    </source>
</evidence>
<dbReference type="STRING" id="592015.HMPREF1705_03200"/>